<gene>
    <name evidence="1" type="ORF">MLD38_027278</name>
</gene>
<comment type="caution">
    <text evidence="1">The sequence shown here is derived from an EMBL/GenBank/DDBJ whole genome shotgun (WGS) entry which is preliminary data.</text>
</comment>
<sequence length="116" mass="12610">MAEARSRSGSVPGNSRRQPSRLQRRAPASLQISHPSASQWNVAIPFLSPLAPSPTSPDPRGGEQGVKSREEARAAEGTNEKRKGTTAVVFKKWQHPAAPFCFEPPPMKPSFLPVLE</sequence>
<organism evidence="1 2">
    <name type="scientific">Melastoma candidum</name>
    <dbReference type="NCBI Taxonomy" id="119954"/>
    <lineage>
        <taxon>Eukaryota</taxon>
        <taxon>Viridiplantae</taxon>
        <taxon>Streptophyta</taxon>
        <taxon>Embryophyta</taxon>
        <taxon>Tracheophyta</taxon>
        <taxon>Spermatophyta</taxon>
        <taxon>Magnoliopsida</taxon>
        <taxon>eudicotyledons</taxon>
        <taxon>Gunneridae</taxon>
        <taxon>Pentapetalae</taxon>
        <taxon>rosids</taxon>
        <taxon>malvids</taxon>
        <taxon>Myrtales</taxon>
        <taxon>Melastomataceae</taxon>
        <taxon>Melastomatoideae</taxon>
        <taxon>Melastomateae</taxon>
        <taxon>Melastoma</taxon>
    </lineage>
</organism>
<protein>
    <submittedName>
        <fullName evidence="1">Uncharacterized protein</fullName>
    </submittedName>
</protein>
<dbReference type="EMBL" id="CM042886">
    <property type="protein sequence ID" value="KAI4342685.1"/>
    <property type="molecule type" value="Genomic_DNA"/>
</dbReference>
<evidence type="ECO:0000313" key="2">
    <source>
        <dbReference type="Proteomes" id="UP001057402"/>
    </source>
</evidence>
<evidence type="ECO:0000313" key="1">
    <source>
        <dbReference type="EMBL" id="KAI4342685.1"/>
    </source>
</evidence>
<proteinExistence type="predicted"/>
<dbReference type="Proteomes" id="UP001057402">
    <property type="component" value="Chromosome 7"/>
</dbReference>
<reference evidence="2" key="1">
    <citation type="journal article" date="2023" name="Front. Plant Sci.">
        <title>Chromosomal-level genome assembly of Melastoma candidum provides insights into trichome evolution.</title>
        <authorList>
            <person name="Zhong Y."/>
            <person name="Wu W."/>
            <person name="Sun C."/>
            <person name="Zou P."/>
            <person name="Liu Y."/>
            <person name="Dai S."/>
            <person name="Zhou R."/>
        </authorList>
    </citation>
    <scope>NUCLEOTIDE SEQUENCE [LARGE SCALE GENOMIC DNA]</scope>
</reference>
<accession>A0ACB9P184</accession>
<name>A0ACB9P184_9MYRT</name>
<keyword evidence="2" id="KW-1185">Reference proteome</keyword>